<feature type="compositionally biased region" description="Polar residues" evidence="1">
    <location>
        <begin position="215"/>
        <end position="224"/>
    </location>
</feature>
<dbReference type="Gene3D" id="1.10.555.10">
    <property type="entry name" value="Rho GTPase activation protein"/>
    <property type="match status" value="1"/>
</dbReference>
<reference evidence="4" key="2">
    <citation type="submission" date="2014-07" db="EMBL/GenBank/DDBJ databases">
        <authorList>
            <person name="Hull J."/>
        </authorList>
    </citation>
    <scope>NUCLEOTIDE SEQUENCE</scope>
</reference>
<feature type="compositionally biased region" description="Low complexity" evidence="1">
    <location>
        <begin position="255"/>
        <end position="277"/>
    </location>
</feature>
<feature type="compositionally biased region" description="Basic and acidic residues" evidence="1">
    <location>
        <begin position="325"/>
        <end position="349"/>
    </location>
</feature>
<evidence type="ECO:0000256" key="1">
    <source>
        <dbReference type="SAM" id="MobiDB-lite"/>
    </source>
</evidence>
<feature type="compositionally biased region" description="Basic and acidic residues" evidence="1">
    <location>
        <begin position="120"/>
        <end position="186"/>
    </location>
</feature>
<dbReference type="GO" id="GO:0007165">
    <property type="term" value="P:signal transduction"/>
    <property type="evidence" value="ECO:0007669"/>
    <property type="project" value="InterPro"/>
</dbReference>
<feature type="region of interest" description="Disordered" evidence="1">
    <location>
        <begin position="71"/>
        <end position="305"/>
    </location>
</feature>
<sequence>MTPQNIAIVIAPNLIWSPNEDSNTIGMNMNVANLHSIIVDSLVTFADWFFQGEMDFYVTLSRDNVGFLNGHEGADAPTQDIKRTQSNDSLSDHNSPPQGSPKPAVRSRKKPAAPHPPGYNKDRDDKSSGDDKAKDKPRSSGEDKAKDKSKSSGDDKAKDKGKPSPAKHKEDTSSKNMEEPKEKTLEQKPPPPSETKKASEKHSEVREAKKDEGETQTSASTSIKPSVPPPAVPTTPPSNAVAPTSIVSPPPVPAVAPVVTSPTAPSVTSPLASSVASPPAPSEEPKSLPAMTDSEGKRPDIGFEGFKHVEPWKPLETHFPAHFPSVEKKPGDLDKRTSKSGEDLRKLRSNEMATYATLDRKKPPRPTPAPRVSLEASGAAGESKPAIPERPAALQRPLSSSFRIVRPPLDSSPSEGEVRTLERAHVFSLDKQQVSYIQVSSDKVPTDKKSERERRESGEKPEKPKKPDSLVGQSGHHRAASEGSIIDTGFSTTERRPPRPTPPPPPLASPVKTKESTDL</sequence>
<dbReference type="EMBL" id="GBHO01039444">
    <property type="protein sequence ID" value="JAG04160.1"/>
    <property type="molecule type" value="Transcribed_RNA"/>
</dbReference>
<feature type="compositionally biased region" description="Basic and acidic residues" evidence="1">
    <location>
        <begin position="416"/>
        <end position="425"/>
    </location>
</feature>
<feature type="compositionally biased region" description="Pro residues" evidence="1">
    <location>
        <begin position="499"/>
        <end position="508"/>
    </location>
</feature>
<dbReference type="InterPro" id="IPR008936">
    <property type="entry name" value="Rho_GTPase_activation_prot"/>
</dbReference>
<feature type="compositionally biased region" description="Pro residues" evidence="1">
    <location>
        <begin position="226"/>
        <end position="236"/>
    </location>
</feature>
<reference evidence="4" key="1">
    <citation type="journal article" date="2014" name="PLoS ONE">
        <title>Transcriptome-Based Identification of ABC Transporters in the Western Tarnished Plant Bug Lygus hesperus.</title>
        <authorList>
            <person name="Hull J.J."/>
            <person name="Chaney K."/>
            <person name="Geib S.M."/>
            <person name="Fabrick J.A."/>
            <person name="Brent C.S."/>
            <person name="Walsh D."/>
            <person name="Lavine L.C."/>
        </authorList>
    </citation>
    <scope>NUCLEOTIDE SEQUENCE</scope>
</reference>
<dbReference type="SUPFAM" id="SSF48350">
    <property type="entry name" value="GTPase activation domain, GAP"/>
    <property type="match status" value="1"/>
</dbReference>
<name>A0A0A9W9T3_LYGHE</name>
<evidence type="ECO:0000259" key="2">
    <source>
        <dbReference type="PROSITE" id="PS50238"/>
    </source>
</evidence>
<evidence type="ECO:0000313" key="4">
    <source>
        <dbReference type="EMBL" id="JAG04161.1"/>
    </source>
</evidence>
<gene>
    <name evidence="3" type="ORF">CM83_87284</name>
    <name evidence="4" type="ORF">CM83_87288</name>
</gene>
<feature type="compositionally biased region" description="Polar residues" evidence="1">
    <location>
        <begin position="430"/>
        <end position="443"/>
    </location>
</feature>
<dbReference type="PROSITE" id="PS50238">
    <property type="entry name" value="RHOGAP"/>
    <property type="match status" value="1"/>
</dbReference>
<dbReference type="InterPro" id="IPR000198">
    <property type="entry name" value="RhoGAP_dom"/>
</dbReference>
<evidence type="ECO:0000313" key="3">
    <source>
        <dbReference type="EMBL" id="JAG04160.1"/>
    </source>
</evidence>
<feature type="compositionally biased region" description="Basic and acidic residues" evidence="1">
    <location>
        <begin position="444"/>
        <end position="468"/>
    </location>
</feature>
<dbReference type="EMBL" id="GBHO01039443">
    <property type="protein sequence ID" value="JAG04161.1"/>
    <property type="molecule type" value="Transcribed_RNA"/>
</dbReference>
<feature type="compositionally biased region" description="Basic and acidic residues" evidence="1">
    <location>
        <begin position="294"/>
        <end position="305"/>
    </location>
</feature>
<feature type="domain" description="Rho-GAP" evidence="2">
    <location>
        <begin position="1"/>
        <end position="50"/>
    </location>
</feature>
<organism evidence="4">
    <name type="scientific">Lygus hesperus</name>
    <name type="common">Western plant bug</name>
    <dbReference type="NCBI Taxonomy" id="30085"/>
    <lineage>
        <taxon>Eukaryota</taxon>
        <taxon>Metazoa</taxon>
        <taxon>Ecdysozoa</taxon>
        <taxon>Arthropoda</taxon>
        <taxon>Hexapoda</taxon>
        <taxon>Insecta</taxon>
        <taxon>Pterygota</taxon>
        <taxon>Neoptera</taxon>
        <taxon>Paraneoptera</taxon>
        <taxon>Hemiptera</taxon>
        <taxon>Heteroptera</taxon>
        <taxon>Panheteroptera</taxon>
        <taxon>Cimicomorpha</taxon>
        <taxon>Miridae</taxon>
        <taxon>Mirini</taxon>
        <taxon>Lygus</taxon>
    </lineage>
</organism>
<protein>
    <submittedName>
        <fullName evidence="4">Rho GTPase-activating protein 92B</fullName>
    </submittedName>
</protein>
<dbReference type="AlphaFoldDB" id="A0A0A9W9T3"/>
<feature type="compositionally biased region" description="Basic and acidic residues" evidence="1">
    <location>
        <begin position="194"/>
        <end position="213"/>
    </location>
</feature>
<feature type="compositionally biased region" description="Polar residues" evidence="1">
    <location>
        <begin position="86"/>
        <end position="97"/>
    </location>
</feature>
<accession>A0A0A9W9T3</accession>
<feature type="compositionally biased region" description="Low complexity" evidence="1">
    <location>
        <begin position="237"/>
        <end position="247"/>
    </location>
</feature>
<proteinExistence type="predicted"/>
<feature type="region of interest" description="Disordered" evidence="1">
    <location>
        <begin position="321"/>
        <end position="519"/>
    </location>
</feature>